<reference evidence="9" key="1">
    <citation type="submission" date="2019-06" db="EMBL/GenBank/DDBJ databases">
        <title>Gordonia isolated from sludge of a wastewater treatment plant.</title>
        <authorList>
            <person name="Tamura T."/>
            <person name="Aoyama K."/>
            <person name="Kang Y."/>
            <person name="Saito S."/>
            <person name="Akiyama N."/>
            <person name="Yazawa K."/>
            <person name="Gonoi T."/>
            <person name="Mikami Y."/>
        </authorList>
    </citation>
    <scope>NUCLEOTIDE SEQUENCE [LARGE SCALE GENOMIC DNA]</scope>
    <source>
        <strain evidence="9">NBRC 107696</strain>
    </source>
</reference>
<dbReference type="InterPro" id="IPR052159">
    <property type="entry name" value="Competence_DNA_uptake"/>
</dbReference>
<keyword evidence="4 6" id="KW-1133">Transmembrane helix</keyword>
<evidence type="ECO:0000256" key="1">
    <source>
        <dbReference type="ARBA" id="ARBA00004651"/>
    </source>
</evidence>
<dbReference type="EMBL" id="BJOV01000005">
    <property type="protein sequence ID" value="GEE03553.1"/>
    <property type="molecule type" value="Genomic_DNA"/>
</dbReference>
<dbReference type="PANTHER" id="PTHR30619">
    <property type="entry name" value="DNA INTERNALIZATION/COMPETENCE PROTEIN COMEC/REC2"/>
    <property type="match status" value="1"/>
</dbReference>
<keyword evidence="5 6" id="KW-0472">Membrane</keyword>
<keyword evidence="2" id="KW-1003">Cell membrane</keyword>
<feature type="transmembrane region" description="Helical" evidence="6">
    <location>
        <begin position="285"/>
        <end position="301"/>
    </location>
</feature>
<comment type="subcellular location">
    <subcellularLocation>
        <location evidence="1">Cell membrane</location>
        <topology evidence="1">Multi-pass membrane protein</topology>
    </subcellularLocation>
</comment>
<dbReference type="NCBIfam" id="TIGR00360">
    <property type="entry name" value="ComEC_N-term"/>
    <property type="match status" value="1"/>
</dbReference>
<evidence type="ECO:0000259" key="7">
    <source>
        <dbReference type="Pfam" id="PF03772"/>
    </source>
</evidence>
<evidence type="ECO:0000256" key="2">
    <source>
        <dbReference type="ARBA" id="ARBA00022475"/>
    </source>
</evidence>
<dbReference type="GO" id="GO:0005886">
    <property type="term" value="C:plasma membrane"/>
    <property type="evidence" value="ECO:0007669"/>
    <property type="project" value="UniProtKB-SubCell"/>
</dbReference>
<feature type="domain" description="ComEC/Rec2-related protein" evidence="7">
    <location>
        <begin position="211"/>
        <end position="474"/>
    </location>
</feature>
<evidence type="ECO:0000313" key="9">
    <source>
        <dbReference type="Proteomes" id="UP000444960"/>
    </source>
</evidence>
<accession>A0A7I9VEK5</accession>
<proteinExistence type="predicted"/>
<evidence type="ECO:0000313" key="8">
    <source>
        <dbReference type="EMBL" id="GEE03553.1"/>
    </source>
</evidence>
<keyword evidence="3 6" id="KW-0812">Transmembrane</keyword>
<feature type="transmembrane region" description="Helical" evidence="6">
    <location>
        <begin position="331"/>
        <end position="353"/>
    </location>
</feature>
<dbReference type="InterPro" id="IPR004477">
    <property type="entry name" value="ComEC_N"/>
</dbReference>
<name>A0A7I9VEK5_9ACTN</name>
<dbReference type="Proteomes" id="UP000444960">
    <property type="component" value="Unassembled WGS sequence"/>
</dbReference>
<keyword evidence="9" id="KW-1185">Reference proteome</keyword>
<feature type="transmembrane region" description="Helical" evidence="6">
    <location>
        <begin position="20"/>
        <end position="43"/>
    </location>
</feature>
<protein>
    <submittedName>
        <fullName evidence="8">Membrane protein</fullName>
    </submittedName>
</protein>
<evidence type="ECO:0000256" key="5">
    <source>
        <dbReference type="ARBA" id="ARBA00023136"/>
    </source>
</evidence>
<feature type="transmembrane region" description="Helical" evidence="6">
    <location>
        <begin position="386"/>
        <end position="414"/>
    </location>
</feature>
<evidence type="ECO:0000256" key="6">
    <source>
        <dbReference type="SAM" id="Phobius"/>
    </source>
</evidence>
<feature type="transmembrane region" description="Helical" evidence="6">
    <location>
        <begin position="308"/>
        <end position="325"/>
    </location>
</feature>
<dbReference type="Pfam" id="PF03772">
    <property type="entry name" value="Competence"/>
    <property type="match status" value="1"/>
</dbReference>
<feature type="transmembrane region" description="Helical" evidence="6">
    <location>
        <begin position="360"/>
        <end position="380"/>
    </location>
</feature>
<evidence type="ECO:0000256" key="3">
    <source>
        <dbReference type="ARBA" id="ARBA00022692"/>
    </source>
</evidence>
<feature type="transmembrane region" description="Helical" evidence="6">
    <location>
        <begin position="232"/>
        <end position="254"/>
    </location>
</feature>
<dbReference type="AlphaFoldDB" id="A0A7I9VEK5"/>
<gene>
    <name evidence="8" type="ORF">nbrc107696_39990</name>
</gene>
<sequence>MADLRLAAPAAGCWLTTAVALLAPVPVTVAVVVSLAAAATAVVRRARRGAAVAVTVAAVCGVSVTAGVIVLLRIAAVDASPIRIAGGKPVVEVVVTGDPVGSAAGRRITVPVRVDRLAERRIRPVAALLSLDADIGDLLPGERLTARVKARSAAAPGRDRLIAARLSAIGDVRRTADAPWWQRSAGHVRLRLRELAARALGGRQGGLLPGLVLGDTGGLDQQTTETFRAAGLSHLVAVSGSNLVLTVGAVIFGVRACGASPRTVFATGVVAVVGFVILVRPTDSVLRAAIMGSVGLAAGLASRRSQALPALGAAVIVVLLWWPQMALAPGFALSVAATLGLVLWSAPIRFALLDRGVGDWLASVTAMTLAAQILTTPIVIATTGRVSVFAVLANLLVAPVIPLIGVAGTAAAVIGAVGPRHGPAQVPAELLVRATGPPVRWLLGVADRLGGPGWVAPEVPGPLAASVLVAVGGAIGVRLALRRAADGGGLEGWTRERPPVPPPR</sequence>
<comment type="caution">
    <text evidence="8">The sequence shown here is derived from an EMBL/GenBank/DDBJ whole genome shotgun (WGS) entry which is preliminary data.</text>
</comment>
<dbReference type="RefSeq" id="WP_161897052.1">
    <property type="nucleotide sequence ID" value="NZ_BJOV01000005.1"/>
</dbReference>
<organism evidence="8 9">
    <name type="scientific">Gordonia spumicola</name>
    <dbReference type="NCBI Taxonomy" id="589161"/>
    <lineage>
        <taxon>Bacteria</taxon>
        <taxon>Bacillati</taxon>
        <taxon>Actinomycetota</taxon>
        <taxon>Actinomycetes</taxon>
        <taxon>Mycobacteriales</taxon>
        <taxon>Gordoniaceae</taxon>
        <taxon>Gordonia</taxon>
    </lineage>
</organism>
<feature type="transmembrane region" description="Helical" evidence="6">
    <location>
        <begin position="50"/>
        <end position="72"/>
    </location>
</feature>
<evidence type="ECO:0000256" key="4">
    <source>
        <dbReference type="ARBA" id="ARBA00022989"/>
    </source>
</evidence>
<dbReference type="PANTHER" id="PTHR30619:SF1">
    <property type="entry name" value="RECOMBINATION PROTEIN 2"/>
    <property type="match status" value="1"/>
</dbReference>
<dbReference type="OrthoDB" id="7177610at2"/>
<feature type="transmembrane region" description="Helical" evidence="6">
    <location>
        <begin position="263"/>
        <end position="279"/>
    </location>
</feature>